<evidence type="ECO:0000256" key="1">
    <source>
        <dbReference type="ARBA" id="ARBA00001947"/>
    </source>
</evidence>
<keyword evidence="11" id="KW-0732">Signal</keyword>
<evidence type="ECO:0000256" key="7">
    <source>
        <dbReference type="ARBA" id="ARBA00022801"/>
    </source>
</evidence>
<evidence type="ECO:0000256" key="11">
    <source>
        <dbReference type="SAM" id="SignalP"/>
    </source>
</evidence>
<dbReference type="Gene3D" id="2.60.120.260">
    <property type="entry name" value="Galactose-binding domain-like"/>
    <property type="match status" value="1"/>
</dbReference>
<evidence type="ECO:0000256" key="3">
    <source>
        <dbReference type="ARBA" id="ARBA00006006"/>
    </source>
</evidence>
<accession>A0ABS1X0N6</accession>
<comment type="subcellular location">
    <subcellularLocation>
        <location evidence="2">Secreted</location>
    </subcellularLocation>
</comment>
<dbReference type="InterPro" id="IPR027268">
    <property type="entry name" value="Peptidase_M4/M1_CTD_sf"/>
</dbReference>
<keyword evidence="8" id="KW-0862">Zinc</keyword>
<keyword evidence="5" id="KW-0645">Protease</keyword>
<sequence length="1014" mass="109133">MVKHRWSLTLALLTLASSAVARDRMDLPRATVLTVESATPAAAKNVSRQQLLHSAHRAVTSHATQLGVASGQPLQPASVHASPHGATVVTYTQALGAHEVWGGRIAAVLDSSGVVRAVTGGFSPNVSSASSTAFRLDAASALQALLRNSGIAAGTPTALEQRGGYSYFSVQSASFRTLRPSRLKPVYFPARGRLIAAYYVEIFGWRSNQAHAEGWGAVVSAEDGSILQRTRLTHDHAHSYRVFSDTDGTPLENAFGDTAPHPTAAPDGWQPTAPAPMQLVTLDHAGISTGDPWLPVGATHTVGNNADAFFNSLVAVGGVWDFQGDGPMFSPDEGDFRAPLSGPARFDYFYDVTASASDYVQIPGEPATPVPTTSTQLNAKIVQAFYAVNYLHDLFYDLGFDEAAGNAQHDNYGRGGLAGDRVVVNPAFLGSFTFAPADGESPQLYLGPNNFSGSLRDPSAFDFSVLSHEWTHVLFGRLAVAGPSAQNQALNEGTADFVATLLSATASDRNAAPNSTPFSGAYAAGAYTNLDYDLPWDTLPAAGSPGYPDNAYYHGVRRFPYSADLSINPLTLRHIGYSNDLPAARSRPFDWKFRSLANPQIHSAGEVWASALWQCARNILADESRFAFDDRKRRILAHLVTGLKMFPVDADFIEARNAVLFAMRASDLTDYELCRRGFAKRGFGAGALAPKRNDASNDSVKESFSNSDAALTFVDWQLTETSGDGDGVLDAGETGQLIVTLKNTGLTPLTESGIQVPAMPGAYVFPAGASAAGIALQPNEEYTTGFDVRLAPGASRVTFKLTARDEQRSDVHARQHADFTVNYDLRRDLTTDRLSSEQSFAADWTTGFELDHGCPVTCESDLTNWQRLKHRGQYAYRIGSEHIGLDAHLATVPFDVRTDVPLRIMLTHDYDLTRTSLFGGPTEGVIEISVDGGAWQSIATHLVAGSATYSGNSSGWETDILDFGQALGGHSIQLRWRLMAGEGFDPQPIHWALSRIEIRGAAMPVFSSMYAERR</sequence>
<keyword evidence="10" id="KW-0865">Zymogen</keyword>
<name>A0ABS1X0N6_9GAMM</name>
<proteinExistence type="inferred from homology"/>
<evidence type="ECO:0000256" key="9">
    <source>
        <dbReference type="ARBA" id="ARBA00023049"/>
    </source>
</evidence>
<keyword evidence="6" id="KW-0479">Metal-binding</keyword>
<evidence type="ECO:0000256" key="2">
    <source>
        <dbReference type="ARBA" id="ARBA00004613"/>
    </source>
</evidence>
<evidence type="ECO:0000256" key="10">
    <source>
        <dbReference type="ARBA" id="ARBA00023145"/>
    </source>
</evidence>
<evidence type="ECO:0000256" key="8">
    <source>
        <dbReference type="ARBA" id="ARBA00022833"/>
    </source>
</evidence>
<comment type="caution">
    <text evidence="12">The sequence shown here is derived from an EMBL/GenBank/DDBJ whole genome shotgun (WGS) entry which is preliminary data.</text>
</comment>
<dbReference type="InterPro" id="IPR050371">
    <property type="entry name" value="Fungal_virulence_M36"/>
</dbReference>
<gene>
    <name evidence="12" type="ORF">JM946_18770</name>
</gene>
<dbReference type="PANTHER" id="PTHR33478:SF1">
    <property type="entry name" value="EXTRACELLULAR METALLOPROTEINASE MEP"/>
    <property type="match status" value="1"/>
</dbReference>
<dbReference type="PANTHER" id="PTHR33478">
    <property type="entry name" value="EXTRACELLULAR METALLOPROTEINASE MEP"/>
    <property type="match status" value="1"/>
</dbReference>
<keyword evidence="13" id="KW-1185">Reference proteome</keyword>
<keyword evidence="9" id="KW-0482">Metalloprotease</keyword>
<evidence type="ECO:0000256" key="5">
    <source>
        <dbReference type="ARBA" id="ARBA00022670"/>
    </source>
</evidence>
<evidence type="ECO:0000256" key="4">
    <source>
        <dbReference type="ARBA" id="ARBA00022525"/>
    </source>
</evidence>
<comment type="similarity">
    <text evidence="3">Belongs to the peptidase M36 family.</text>
</comment>
<protein>
    <submittedName>
        <fullName evidence="12">M36 family metallopeptidase</fullName>
    </submittedName>
</protein>
<keyword evidence="7" id="KW-0378">Hydrolase</keyword>
<dbReference type="SUPFAM" id="SSF55486">
    <property type="entry name" value="Metalloproteases ('zincins'), catalytic domain"/>
    <property type="match status" value="1"/>
</dbReference>
<keyword evidence="4" id="KW-0964">Secreted</keyword>
<dbReference type="Pfam" id="PF02128">
    <property type="entry name" value="Peptidase_M36"/>
    <property type="match status" value="1"/>
</dbReference>
<reference evidence="12 13" key="1">
    <citation type="journal article" date="2021" name="Int. J. Syst. Evol. Microbiol.">
        <title>Steroidobacter gossypii sp. nov., isolated from soil of cotton cropping field.</title>
        <authorList>
            <person name="Huang R."/>
            <person name="Yang S."/>
            <person name="Zhen C."/>
            <person name="Liu W."/>
        </authorList>
    </citation>
    <scope>NUCLEOTIDE SEQUENCE [LARGE SCALE GENOMIC DNA]</scope>
    <source>
        <strain evidence="12 13">S1-65</strain>
    </source>
</reference>
<dbReference type="Proteomes" id="UP000661077">
    <property type="component" value="Unassembled WGS sequence"/>
</dbReference>
<organism evidence="12 13">
    <name type="scientific">Steroidobacter gossypii</name>
    <dbReference type="NCBI Taxonomy" id="2805490"/>
    <lineage>
        <taxon>Bacteria</taxon>
        <taxon>Pseudomonadati</taxon>
        <taxon>Pseudomonadota</taxon>
        <taxon>Gammaproteobacteria</taxon>
        <taxon>Steroidobacterales</taxon>
        <taxon>Steroidobacteraceae</taxon>
        <taxon>Steroidobacter</taxon>
    </lineage>
</organism>
<dbReference type="EMBL" id="JAEVLS010000004">
    <property type="protein sequence ID" value="MBM0106781.1"/>
    <property type="molecule type" value="Genomic_DNA"/>
</dbReference>
<evidence type="ECO:0000313" key="12">
    <source>
        <dbReference type="EMBL" id="MBM0106781.1"/>
    </source>
</evidence>
<dbReference type="Gene3D" id="3.10.170.10">
    <property type="match status" value="1"/>
</dbReference>
<dbReference type="Gene3D" id="1.10.390.10">
    <property type="entry name" value="Neutral Protease Domain 2"/>
    <property type="match status" value="1"/>
</dbReference>
<dbReference type="InterPro" id="IPR001842">
    <property type="entry name" value="Peptidase_M36"/>
</dbReference>
<feature type="chain" id="PRO_5047250518" evidence="11">
    <location>
        <begin position="22"/>
        <end position="1014"/>
    </location>
</feature>
<feature type="signal peptide" evidence="11">
    <location>
        <begin position="1"/>
        <end position="21"/>
    </location>
</feature>
<dbReference type="RefSeq" id="WP_203168896.1">
    <property type="nucleotide sequence ID" value="NZ_JAEVLS010000004.1"/>
</dbReference>
<evidence type="ECO:0000313" key="13">
    <source>
        <dbReference type="Proteomes" id="UP000661077"/>
    </source>
</evidence>
<comment type="cofactor">
    <cofactor evidence="1">
        <name>Zn(2+)</name>
        <dbReference type="ChEBI" id="CHEBI:29105"/>
    </cofactor>
</comment>
<evidence type="ECO:0000256" key="6">
    <source>
        <dbReference type="ARBA" id="ARBA00022723"/>
    </source>
</evidence>